<keyword evidence="2" id="KW-0732">Signal</keyword>
<organism evidence="3 4">
    <name type="scientific">Hyphococcus luteus</name>
    <dbReference type="NCBI Taxonomy" id="2058213"/>
    <lineage>
        <taxon>Bacteria</taxon>
        <taxon>Pseudomonadati</taxon>
        <taxon>Pseudomonadota</taxon>
        <taxon>Alphaproteobacteria</taxon>
        <taxon>Parvularculales</taxon>
        <taxon>Parvularculaceae</taxon>
        <taxon>Hyphococcus</taxon>
    </lineage>
</organism>
<reference evidence="3 4" key="1">
    <citation type="submission" date="2017-12" db="EMBL/GenBank/DDBJ databases">
        <authorList>
            <person name="Hurst M.R.H."/>
        </authorList>
    </citation>
    <scope>NUCLEOTIDE SEQUENCE [LARGE SCALE GENOMIC DNA]</scope>
    <source>
        <strain evidence="3 4">SY-3-19</strain>
    </source>
</reference>
<feature type="signal peptide" evidence="2">
    <location>
        <begin position="1"/>
        <end position="24"/>
    </location>
</feature>
<dbReference type="Proteomes" id="UP000239504">
    <property type="component" value="Unassembled WGS sequence"/>
</dbReference>
<evidence type="ECO:0000313" key="4">
    <source>
        <dbReference type="Proteomes" id="UP000239504"/>
    </source>
</evidence>
<dbReference type="EMBL" id="PJCH01000001">
    <property type="protein sequence ID" value="PQA89352.1"/>
    <property type="molecule type" value="Genomic_DNA"/>
</dbReference>
<evidence type="ECO:0000256" key="2">
    <source>
        <dbReference type="SAM" id="SignalP"/>
    </source>
</evidence>
<keyword evidence="1" id="KW-0812">Transmembrane</keyword>
<evidence type="ECO:0000313" key="3">
    <source>
        <dbReference type="EMBL" id="PQA89352.1"/>
    </source>
</evidence>
<keyword evidence="1" id="KW-1133">Transmembrane helix</keyword>
<feature type="chain" id="PRO_5015673368" description="PEP-CTERM protein-sorting domain-containing protein" evidence="2">
    <location>
        <begin position="25"/>
        <end position="252"/>
    </location>
</feature>
<feature type="transmembrane region" description="Helical" evidence="1">
    <location>
        <begin position="227"/>
        <end position="244"/>
    </location>
</feature>
<evidence type="ECO:0008006" key="5">
    <source>
        <dbReference type="Google" id="ProtNLM"/>
    </source>
</evidence>
<evidence type="ECO:0000256" key="1">
    <source>
        <dbReference type="SAM" id="Phobius"/>
    </source>
</evidence>
<dbReference type="AlphaFoldDB" id="A0A2S7KA24"/>
<comment type="caution">
    <text evidence="3">The sequence shown here is derived from an EMBL/GenBank/DDBJ whole genome shotgun (WGS) entry which is preliminary data.</text>
</comment>
<dbReference type="RefSeq" id="WP_104828054.1">
    <property type="nucleotide sequence ID" value="NZ_PJCH01000001.1"/>
</dbReference>
<proteinExistence type="predicted"/>
<sequence>MSKFLKIAAIGCVLSMLSAGQAFAVPVFQSSVDATLSLTGVTVIEGTGDLDVTVDGDALVTDSDSFFDGAAVGDLTATASPPALTPLADAPIEIFLNGTGEVPGIGDAFAFAGAESLIMFNNNSETNTVRLDFMLDYSLTSLAEVDDPDEQSAMSEVYFSLENSQEQDLIADFFFAAVSGTPETAFSISDVLQFSVFLSPTGGSTLTLLSSIFGTAGSNVEPALSDVPIPSMAGLFALAAFLGLRRRRAAQS</sequence>
<accession>A0A2S7KA24</accession>
<protein>
    <recommendedName>
        <fullName evidence="5">PEP-CTERM protein-sorting domain-containing protein</fullName>
    </recommendedName>
</protein>
<gene>
    <name evidence="3" type="ORF">CW354_00290</name>
</gene>
<keyword evidence="4" id="KW-1185">Reference proteome</keyword>
<keyword evidence="1" id="KW-0472">Membrane</keyword>
<name>A0A2S7KA24_9PROT</name>